<gene>
    <name evidence="4" type="ORF">ACFY05_23385</name>
</gene>
<accession>A0ABW6V930</accession>
<dbReference type="InterPro" id="IPR052016">
    <property type="entry name" value="Bact_Sigma-Reg"/>
</dbReference>
<dbReference type="Gene3D" id="3.30.450.20">
    <property type="entry name" value="PAS domain"/>
    <property type="match status" value="1"/>
</dbReference>
<dbReference type="Gene3D" id="3.60.40.10">
    <property type="entry name" value="PPM-type phosphatase domain"/>
    <property type="match status" value="1"/>
</dbReference>
<dbReference type="SMART" id="SM00065">
    <property type="entry name" value="GAF"/>
    <property type="match status" value="1"/>
</dbReference>
<dbReference type="InterPro" id="IPR035965">
    <property type="entry name" value="PAS-like_dom_sf"/>
</dbReference>
<dbReference type="SMART" id="SM00331">
    <property type="entry name" value="PP2C_SIG"/>
    <property type="match status" value="1"/>
</dbReference>
<dbReference type="EMBL" id="JBIAXI010000014">
    <property type="protein sequence ID" value="MFF4775799.1"/>
    <property type="molecule type" value="Genomic_DNA"/>
</dbReference>
<evidence type="ECO:0000256" key="1">
    <source>
        <dbReference type="ARBA" id="ARBA00022801"/>
    </source>
</evidence>
<evidence type="ECO:0000259" key="3">
    <source>
        <dbReference type="PROSITE" id="PS50112"/>
    </source>
</evidence>
<dbReference type="InterPro" id="IPR001932">
    <property type="entry name" value="PPM-type_phosphatase-like_dom"/>
</dbReference>
<dbReference type="Pfam" id="PF08448">
    <property type="entry name" value="PAS_4"/>
    <property type="match status" value="1"/>
</dbReference>
<reference evidence="4 5" key="1">
    <citation type="submission" date="2024-10" db="EMBL/GenBank/DDBJ databases">
        <title>The Natural Products Discovery Center: Release of the First 8490 Sequenced Strains for Exploring Actinobacteria Biosynthetic Diversity.</title>
        <authorList>
            <person name="Kalkreuter E."/>
            <person name="Kautsar S.A."/>
            <person name="Yang D."/>
            <person name="Bader C.D."/>
            <person name="Teijaro C.N."/>
            <person name="Fluegel L."/>
            <person name="Davis C.M."/>
            <person name="Simpson J.R."/>
            <person name="Lauterbach L."/>
            <person name="Steele A.D."/>
            <person name="Gui C."/>
            <person name="Meng S."/>
            <person name="Li G."/>
            <person name="Viehrig K."/>
            <person name="Ye F."/>
            <person name="Su P."/>
            <person name="Kiefer A.F."/>
            <person name="Nichols A."/>
            <person name="Cepeda A.J."/>
            <person name="Yan W."/>
            <person name="Fan B."/>
            <person name="Jiang Y."/>
            <person name="Adhikari A."/>
            <person name="Zheng C.-J."/>
            <person name="Schuster L."/>
            <person name="Cowan T.M."/>
            <person name="Smanski M.J."/>
            <person name="Chevrette M.G."/>
            <person name="De Carvalho L.P.S."/>
            <person name="Shen B."/>
        </authorList>
    </citation>
    <scope>NUCLEOTIDE SEQUENCE [LARGE SCALE GENOMIC DNA]</scope>
    <source>
        <strain evidence="4 5">NPDC001281</strain>
    </source>
</reference>
<sequence length="712" mass="76703">MLLRVTADVGAHIGGIYLLADADQVLLMDRVIGLPEQIAKPWARIRVQSLVPVAAAARERRLVWVSNHHDLARRFPGAALAFPYHVATATAPIHSGARDFGVLLLVWPVPRPPHLSAGERDIIDAARRRMADLLRRAADHGAPVLPGDRPYLLAPAGSDEVAGPHLPAAVDCLNRLPESCVSLDLEGRITYATAAAAELLGGTVASLIGRPPWEVAAWLRSPVFEDCYRAAIVSQEVTSYTAEPPDGDSRFLQLFPDRSGITLRITSVPAAEPEVEEHGREPAPGPVRVPAARPPTLEQVREPVSALDRPPRAEAFYNLLHLTASLTRAVTMRDVIDLVADHVMPVFDVRAMAIAVLECGRMQVIGSRGYGTGVVDRFQDLPITLSMPGEHAVRTREAEFFATWDEFQQAYPHAVHYDDMNAWAFLPLIASDRPVGMCVLAYAEPHAFTAEERFTLTALAGLTAQALDRARIYDIKDKLAQSLQAGLLPGSLPTVPGVDVAARYLPATHGVDIGGDFYDLIRLEDNAVAAVIGDVQGHNMTAAALMGQVRTAVHAHAATGAGPGQVLAHTNRLLLDLAPDLFTSCLYVHLDLKRGVLSAASAGHLPPLLRLPDEPGRIIDVPPGVLLGVDPGATYPTVEHPLPPGTLLALYTDGLVESPGRDLGRAIADLTADLRHGPDRSLQQIADTLLQRAPHTRQRSDDIALLLLKTEL</sequence>
<protein>
    <submittedName>
        <fullName evidence="4">SpoIIE family protein phosphatase</fullName>
    </submittedName>
</protein>
<dbReference type="Proteomes" id="UP001602119">
    <property type="component" value="Unassembled WGS sequence"/>
</dbReference>
<proteinExistence type="predicted"/>
<dbReference type="SUPFAM" id="SSF55785">
    <property type="entry name" value="PYP-like sensor domain (PAS domain)"/>
    <property type="match status" value="1"/>
</dbReference>
<dbReference type="Pfam" id="PF07228">
    <property type="entry name" value="SpoIIE"/>
    <property type="match status" value="1"/>
</dbReference>
<dbReference type="InterPro" id="IPR003018">
    <property type="entry name" value="GAF"/>
</dbReference>
<organism evidence="4 5">
    <name type="scientific">Microtetraspora fusca</name>
    <dbReference type="NCBI Taxonomy" id="1997"/>
    <lineage>
        <taxon>Bacteria</taxon>
        <taxon>Bacillati</taxon>
        <taxon>Actinomycetota</taxon>
        <taxon>Actinomycetes</taxon>
        <taxon>Streptosporangiales</taxon>
        <taxon>Streptosporangiaceae</taxon>
        <taxon>Microtetraspora</taxon>
    </lineage>
</organism>
<dbReference type="PROSITE" id="PS50112">
    <property type="entry name" value="PAS"/>
    <property type="match status" value="1"/>
</dbReference>
<keyword evidence="5" id="KW-1185">Reference proteome</keyword>
<dbReference type="Gene3D" id="3.30.450.40">
    <property type="match status" value="2"/>
</dbReference>
<evidence type="ECO:0000256" key="2">
    <source>
        <dbReference type="SAM" id="MobiDB-lite"/>
    </source>
</evidence>
<dbReference type="InterPro" id="IPR036457">
    <property type="entry name" value="PPM-type-like_dom_sf"/>
</dbReference>
<name>A0ABW6V930_MICFU</name>
<dbReference type="InterPro" id="IPR000014">
    <property type="entry name" value="PAS"/>
</dbReference>
<evidence type="ECO:0000313" key="4">
    <source>
        <dbReference type="EMBL" id="MFF4775799.1"/>
    </source>
</evidence>
<comment type="caution">
    <text evidence="4">The sequence shown here is derived from an EMBL/GenBank/DDBJ whole genome shotgun (WGS) entry which is preliminary data.</text>
</comment>
<dbReference type="SUPFAM" id="SSF55781">
    <property type="entry name" value="GAF domain-like"/>
    <property type="match status" value="2"/>
</dbReference>
<dbReference type="CDD" id="cd00130">
    <property type="entry name" value="PAS"/>
    <property type="match status" value="1"/>
</dbReference>
<keyword evidence="1" id="KW-0378">Hydrolase</keyword>
<dbReference type="Pfam" id="PF13185">
    <property type="entry name" value="GAF_2"/>
    <property type="match status" value="1"/>
</dbReference>
<dbReference type="RefSeq" id="WP_387344147.1">
    <property type="nucleotide sequence ID" value="NZ_JBIAXI010000014.1"/>
</dbReference>
<evidence type="ECO:0000313" key="5">
    <source>
        <dbReference type="Proteomes" id="UP001602119"/>
    </source>
</evidence>
<dbReference type="SMART" id="SM00091">
    <property type="entry name" value="PAS"/>
    <property type="match status" value="1"/>
</dbReference>
<dbReference type="PANTHER" id="PTHR43156">
    <property type="entry name" value="STAGE II SPORULATION PROTEIN E-RELATED"/>
    <property type="match status" value="1"/>
</dbReference>
<dbReference type="InterPro" id="IPR029016">
    <property type="entry name" value="GAF-like_dom_sf"/>
</dbReference>
<dbReference type="InterPro" id="IPR013656">
    <property type="entry name" value="PAS_4"/>
</dbReference>
<feature type="domain" description="PAS" evidence="3">
    <location>
        <begin position="173"/>
        <end position="210"/>
    </location>
</feature>
<feature type="region of interest" description="Disordered" evidence="2">
    <location>
        <begin position="271"/>
        <end position="291"/>
    </location>
</feature>
<dbReference type="SUPFAM" id="SSF81606">
    <property type="entry name" value="PP2C-like"/>
    <property type="match status" value="1"/>
</dbReference>
<dbReference type="PANTHER" id="PTHR43156:SF2">
    <property type="entry name" value="STAGE II SPORULATION PROTEIN E"/>
    <property type="match status" value="1"/>
</dbReference>